<evidence type="ECO:0000313" key="4">
    <source>
        <dbReference type="Proteomes" id="UP000183155"/>
    </source>
</evidence>
<organism evidence="1 3">
    <name type="scientific">Pseudomonas taetrolens</name>
    <dbReference type="NCBI Taxonomy" id="47884"/>
    <lineage>
        <taxon>Bacteria</taxon>
        <taxon>Pseudomonadati</taxon>
        <taxon>Pseudomonadota</taxon>
        <taxon>Gammaproteobacteria</taxon>
        <taxon>Pseudomonadales</taxon>
        <taxon>Pseudomonadaceae</taxon>
        <taxon>Pseudomonas</taxon>
    </lineage>
</organism>
<dbReference type="OrthoDB" id="6352550at2"/>
<dbReference type="AlphaFoldDB" id="A0A0J6JLH8"/>
<dbReference type="STRING" id="47884.SAMN04490203_0397"/>
<gene>
    <name evidence="2" type="ORF">SAMN04490203_0397</name>
    <name evidence="1" type="ORF">TU78_10690</name>
</gene>
<dbReference type="Proteomes" id="UP000183155">
    <property type="component" value="Unassembled WGS sequence"/>
</dbReference>
<protein>
    <submittedName>
        <fullName evidence="1">Uncharacterized protein</fullName>
    </submittedName>
</protein>
<dbReference type="EMBL" id="FNRS01000001">
    <property type="protein sequence ID" value="SEB49392.1"/>
    <property type="molecule type" value="Genomic_DNA"/>
</dbReference>
<dbReference type="Proteomes" id="UP000036395">
    <property type="component" value="Unassembled WGS sequence"/>
</dbReference>
<comment type="caution">
    <text evidence="1">The sequence shown here is derived from an EMBL/GenBank/DDBJ whole genome shotgun (WGS) entry which is preliminary data.</text>
</comment>
<proteinExistence type="predicted"/>
<keyword evidence="4" id="KW-1185">Reference proteome</keyword>
<sequence length="505" mass="54685">MDSKETTMQGLLEAFNSLIMRARLAGAMHLNNGMTRLAFARDMTDYADQIIDDVETGHLPLEDGLEALQQAYIQLQKQVLQLNSERLDQPVLPNPYNALGPLVTEEVDPLELITLMSPPRRPFKDAPVDLLRYVRRERLQAVEVNQVRSTTHAAPPPVANTRLLTPDQWPAEVKPQEPGFYVVPKSTTFQQLQADLFTTKDFNVLSKFKSLNPGREQVKAGQLIVLSDPNNLLCTREEAHLMAAAQRVNEALESLTPEEADFMAQHHDEIESFITHGVTAVGIGEAMFAKHLEDVKKVLVDIENLHKTSFNRHGNLQSAEFFAERRALFNSLNLQLTALTKKVIGFPDHPDLKNALGISSRSLVHRWTLAGGPDQIPGYATHINGVSKAAKYIKYGGWVATGIGGGVSYMKVQEVCAAGNTEMCKKIRFTETGAFVGGVLGGAAAGVVVSQGTAGAICAVAGVPTGGAAFLVCGLILAGASAYGAGYYGGMGGDVLGELFYETSK</sequence>
<name>A0A0J6JLH8_PSETA</name>
<dbReference type="PATRIC" id="fig|47884.3.peg.2573"/>
<reference evidence="1 3" key="1">
    <citation type="submission" date="2015-02" db="EMBL/GenBank/DDBJ databases">
        <title>Pseudomonas helleri sp. nov. and Pseudomonas weihenstephanensis sp. nov., isolated from raw cows milk.</title>
        <authorList>
            <person name="von Neubeck M."/>
            <person name="Huptas C."/>
            <person name="Wenning M."/>
            <person name="Scherer S."/>
        </authorList>
    </citation>
    <scope>NUCLEOTIDE SEQUENCE [LARGE SCALE GENOMIC DNA]</scope>
    <source>
        <strain evidence="1 3">DSM 21104</strain>
    </source>
</reference>
<evidence type="ECO:0000313" key="3">
    <source>
        <dbReference type="Proteomes" id="UP000036395"/>
    </source>
</evidence>
<evidence type="ECO:0000313" key="1">
    <source>
        <dbReference type="EMBL" id="KMM84672.1"/>
    </source>
</evidence>
<evidence type="ECO:0000313" key="2">
    <source>
        <dbReference type="EMBL" id="SEB49392.1"/>
    </source>
</evidence>
<dbReference type="RefSeq" id="WP_048380980.1">
    <property type="nucleotide sequence ID" value="NZ_FNRS01000001.1"/>
</dbReference>
<accession>A0A0J6JLH8</accession>
<dbReference type="EMBL" id="JYLA01000004">
    <property type="protein sequence ID" value="KMM84672.1"/>
    <property type="molecule type" value="Genomic_DNA"/>
</dbReference>
<reference evidence="2 4" key="2">
    <citation type="submission" date="2016-10" db="EMBL/GenBank/DDBJ databases">
        <authorList>
            <person name="Varghese N."/>
            <person name="Submissions S."/>
        </authorList>
    </citation>
    <scope>NUCLEOTIDE SEQUENCE [LARGE SCALE GENOMIC DNA]</scope>
    <source>
        <strain evidence="2 4">BS3652</strain>
    </source>
</reference>